<feature type="compositionally biased region" description="Low complexity" evidence="17">
    <location>
        <begin position="478"/>
        <end position="487"/>
    </location>
</feature>
<dbReference type="InterPro" id="IPR017441">
    <property type="entry name" value="Protein_kinase_ATP_BS"/>
</dbReference>
<dbReference type="FunFam" id="1.10.510.10:FF:000411">
    <property type="entry name" value="Probable Ste20-like kinase Don3"/>
    <property type="match status" value="1"/>
</dbReference>
<evidence type="ECO:0000256" key="14">
    <source>
        <dbReference type="ARBA" id="ARBA00047899"/>
    </source>
</evidence>
<dbReference type="InParanoid" id="A0A2T3A5R5"/>
<dbReference type="GO" id="GO:0005737">
    <property type="term" value="C:cytoplasm"/>
    <property type="evidence" value="ECO:0007669"/>
    <property type="project" value="UniProtKB-SubCell"/>
</dbReference>
<evidence type="ECO:0000256" key="12">
    <source>
        <dbReference type="ARBA" id="ARBA00022840"/>
    </source>
</evidence>
<dbReference type="PROSITE" id="PS00107">
    <property type="entry name" value="PROTEIN_KINASE_ATP"/>
    <property type="match status" value="1"/>
</dbReference>
<comment type="similarity">
    <text evidence="3">Belongs to the protein kinase superfamily. STE Ser/Thr protein kinase family. STE20 subfamily.</text>
</comment>
<keyword evidence="7" id="KW-0597">Phosphoprotein</keyword>
<evidence type="ECO:0000256" key="15">
    <source>
        <dbReference type="ARBA" id="ARBA00048679"/>
    </source>
</evidence>
<evidence type="ECO:0000313" key="19">
    <source>
        <dbReference type="EMBL" id="PSR83359.1"/>
    </source>
</evidence>
<feature type="compositionally biased region" description="Low complexity" evidence="17">
    <location>
        <begin position="657"/>
        <end position="668"/>
    </location>
</feature>
<dbReference type="Pfam" id="PF00069">
    <property type="entry name" value="Pkinase"/>
    <property type="match status" value="1"/>
</dbReference>
<evidence type="ECO:0000256" key="6">
    <source>
        <dbReference type="ARBA" id="ARBA00022527"/>
    </source>
</evidence>
<feature type="compositionally biased region" description="Low complexity" evidence="17">
    <location>
        <begin position="437"/>
        <end position="463"/>
    </location>
</feature>
<gene>
    <name evidence="19" type="ORF">BD289DRAFT_483374</name>
</gene>
<comment type="catalytic activity">
    <reaction evidence="15">
        <text>L-seryl-[protein] + ATP = O-phospho-L-seryl-[protein] + ADP + H(+)</text>
        <dbReference type="Rhea" id="RHEA:17989"/>
        <dbReference type="Rhea" id="RHEA-COMP:9863"/>
        <dbReference type="Rhea" id="RHEA-COMP:11604"/>
        <dbReference type="ChEBI" id="CHEBI:15378"/>
        <dbReference type="ChEBI" id="CHEBI:29999"/>
        <dbReference type="ChEBI" id="CHEBI:30616"/>
        <dbReference type="ChEBI" id="CHEBI:83421"/>
        <dbReference type="ChEBI" id="CHEBI:456216"/>
        <dbReference type="EC" id="2.7.11.1"/>
    </reaction>
</comment>
<comment type="cofactor">
    <cofactor evidence="1">
        <name>Mg(2+)</name>
        <dbReference type="ChEBI" id="CHEBI:18420"/>
    </cofactor>
</comment>
<feature type="compositionally biased region" description="Low complexity" evidence="17">
    <location>
        <begin position="336"/>
        <end position="356"/>
    </location>
</feature>
<feature type="region of interest" description="Disordered" evidence="17">
    <location>
        <begin position="327"/>
        <end position="386"/>
    </location>
</feature>
<dbReference type="Gene3D" id="3.30.200.20">
    <property type="entry name" value="Phosphorylase Kinase, domain 1"/>
    <property type="match status" value="1"/>
</dbReference>
<evidence type="ECO:0000256" key="4">
    <source>
        <dbReference type="ARBA" id="ARBA00012513"/>
    </source>
</evidence>
<evidence type="ECO:0000256" key="16">
    <source>
        <dbReference type="PROSITE-ProRule" id="PRU10141"/>
    </source>
</evidence>
<evidence type="ECO:0000256" key="9">
    <source>
        <dbReference type="ARBA" id="ARBA00022723"/>
    </source>
</evidence>
<dbReference type="PROSITE" id="PS50011">
    <property type="entry name" value="PROTEIN_KINASE_DOM"/>
    <property type="match status" value="1"/>
</dbReference>
<keyword evidence="5" id="KW-0963">Cytoplasm</keyword>
<dbReference type="OrthoDB" id="248923at2759"/>
<feature type="compositionally biased region" description="Low complexity" evidence="17">
    <location>
        <begin position="618"/>
        <end position="649"/>
    </location>
</feature>
<evidence type="ECO:0000256" key="7">
    <source>
        <dbReference type="ARBA" id="ARBA00022553"/>
    </source>
</evidence>
<evidence type="ECO:0000256" key="17">
    <source>
        <dbReference type="SAM" id="MobiDB-lite"/>
    </source>
</evidence>
<dbReference type="InterPro" id="IPR011009">
    <property type="entry name" value="Kinase-like_dom_sf"/>
</dbReference>
<dbReference type="EMBL" id="KZ678461">
    <property type="protein sequence ID" value="PSR83359.1"/>
    <property type="molecule type" value="Genomic_DNA"/>
</dbReference>
<dbReference type="AlphaFoldDB" id="A0A2T3A5R5"/>
<evidence type="ECO:0000256" key="5">
    <source>
        <dbReference type="ARBA" id="ARBA00022490"/>
    </source>
</evidence>
<protein>
    <recommendedName>
        <fullName evidence="4">non-specific serine/threonine protein kinase</fullName>
        <ecNumber evidence="4">2.7.11.1</ecNumber>
    </recommendedName>
</protein>
<keyword evidence="10 16" id="KW-0547">Nucleotide-binding</keyword>
<keyword evidence="6" id="KW-0723">Serine/threonine-protein kinase</keyword>
<feature type="compositionally biased region" description="Low complexity" evidence="17">
    <location>
        <begin position="675"/>
        <end position="689"/>
    </location>
</feature>
<dbReference type="PANTHER" id="PTHR48012:SF27">
    <property type="entry name" value="SERINE_THREONINE-PROTEIN KINASE SID1"/>
    <property type="match status" value="1"/>
</dbReference>
<dbReference type="InterPro" id="IPR050629">
    <property type="entry name" value="STE20/SPS1-PAK"/>
</dbReference>
<evidence type="ECO:0000256" key="13">
    <source>
        <dbReference type="ARBA" id="ARBA00022842"/>
    </source>
</evidence>
<evidence type="ECO:0000256" key="2">
    <source>
        <dbReference type="ARBA" id="ARBA00004496"/>
    </source>
</evidence>
<evidence type="ECO:0000256" key="11">
    <source>
        <dbReference type="ARBA" id="ARBA00022777"/>
    </source>
</evidence>
<evidence type="ECO:0000256" key="10">
    <source>
        <dbReference type="ARBA" id="ARBA00022741"/>
    </source>
</evidence>
<dbReference type="EC" id="2.7.11.1" evidence="4"/>
<dbReference type="GO" id="GO:0046872">
    <property type="term" value="F:metal ion binding"/>
    <property type="evidence" value="ECO:0007669"/>
    <property type="project" value="UniProtKB-KW"/>
</dbReference>
<dbReference type="GO" id="GO:0004674">
    <property type="term" value="F:protein serine/threonine kinase activity"/>
    <property type="evidence" value="ECO:0007669"/>
    <property type="project" value="UniProtKB-KW"/>
</dbReference>
<evidence type="ECO:0000256" key="3">
    <source>
        <dbReference type="ARBA" id="ARBA00008874"/>
    </source>
</evidence>
<dbReference type="STRING" id="2025994.A0A2T3A5R5"/>
<dbReference type="SMART" id="SM00220">
    <property type="entry name" value="S_TKc"/>
    <property type="match status" value="1"/>
</dbReference>
<name>A0A2T3A5R5_9PEZI</name>
<accession>A0A2T3A5R5</accession>
<evidence type="ECO:0000256" key="1">
    <source>
        <dbReference type="ARBA" id="ARBA00001946"/>
    </source>
</evidence>
<dbReference type="PANTHER" id="PTHR48012">
    <property type="entry name" value="STERILE20-LIKE KINASE, ISOFORM B-RELATED"/>
    <property type="match status" value="1"/>
</dbReference>
<dbReference type="InterPro" id="IPR000719">
    <property type="entry name" value="Prot_kinase_dom"/>
</dbReference>
<keyword evidence="13" id="KW-0460">Magnesium</keyword>
<feature type="domain" description="Protein kinase" evidence="18">
    <location>
        <begin position="10"/>
        <end position="260"/>
    </location>
</feature>
<feature type="region of interest" description="Disordered" evidence="17">
    <location>
        <begin position="427"/>
        <end position="502"/>
    </location>
</feature>
<feature type="binding site" evidence="16">
    <location>
        <position position="39"/>
    </location>
    <ligand>
        <name>ATP</name>
        <dbReference type="ChEBI" id="CHEBI:30616"/>
    </ligand>
</feature>
<comment type="catalytic activity">
    <reaction evidence="14">
        <text>L-threonyl-[protein] + ATP = O-phospho-L-threonyl-[protein] + ADP + H(+)</text>
        <dbReference type="Rhea" id="RHEA:46608"/>
        <dbReference type="Rhea" id="RHEA-COMP:11060"/>
        <dbReference type="Rhea" id="RHEA-COMP:11605"/>
        <dbReference type="ChEBI" id="CHEBI:15378"/>
        <dbReference type="ChEBI" id="CHEBI:30013"/>
        <dbReference type="ChEBI" id="CHEBI:30616"/>
        <dbReference type="ChEBI" id="CHEBI:61977"/>
        <dbReference type="ChEBI" id="CHEBI:456216"/>
        <dbReference type="EC" id="2.7.11.1"/>
    </reaction>
</comment>
<dbReference type="GO" id="GO:0005524">
    <property type="term" value="F:ATP binding"/>
    <property type="evidence" value="ECO:0007669"/>
    <property type="project" value="UniProtKB-UniRule"/>
</dbReference>
<dbReference type="Proteomes" id="UP000241462">
    <property type="component" value="Unassembled WGS sequence"/>
</dbReference>
<keyword evidence="9" id="KW-0479">Metal-binding</keyword>
<keyword evidence="12 16" id="KW-0067">ATP-binding</keyword>
<sequence length="746" mass="81141">MADEDIASHYEVLEELGRGSFGVVYKGVEKATGEVVAIKHIDLESSDDDILEIQQEIAVLSTCASPFVTQYKASFLRGHKLWIIMEFLGGGSCLDLLKAGNFDESHIAVICRELLLGLDYLHAEGKIHRDIKAANILLAENGKVKLADFGVAAQLTNIKSQRNTFVGTPFWMAPEVIEQAGYGFKADIWSLAITAMEMANGEPPLANIHPMKVLFHIPKNPPPRLEGHFSKYFKDFVAQCLNKDPDLRPTAKDLLKHKFIASAGKVDALQELIDRKHMFDAQQTRRMHPVYYQETLQDLSHRDNSDEWTFDTVKSVIPSPLRDVASVAHAAPKQRNSSANSSNSVHSNASSGSSNATKVEPLRDAPLIEVSPAPATMRKTTTVRQVSGLLERRRSLVHADSNGSPRASFIARQPLAMDMSYGNMVSSGGRPYTRVPSGDSESSSGQSSSTSASGVSNSSGSSSNAENRDPRSNRSSNHKSNLNGNSNHNHHRSSSAHPQSTNTKEALLGHRLYVKALEPTMAEVYAQTASAKKRDALAKLAEAMEELDIVDPEGTYQLMQGFVTAMAKDRKLGPALIMKAPVPLVKAAATAAAAAAAQPAPDGFTYGTVINMNKQQISAPNSPARPAAPISNNSNMSNLSNLSGNSNNNNRRRRDSAAVSDSAPATPSRNGGGNHINNINSNVNNNNNGRSDESRWREHERAALEARFPGREPTPGMEHCKQLSEQLYSRWVGNLQVRWPNVANGH</sequence>
<dbReference type="Gene3D" id="1.10.510.10">
    <property type="entry name" value="Transferase(Phosphotransferase) domain 1"/>
    <property type="match status" value="1"/>
</dbReference>
<evidence type="ECO:0000259" key="18">
    <source>
        <dbReference type="PROSITE" id="PS50011"/>
    </source>
</evidence>
<evidence type="ECO:0000313" key="20">
    <source>
        <dbReference type="Proteomes" id="UP000241462"/>
    </source>
</evidence>
<keyword evidence="8" id="KW-0808">Transferase</keyword>
<evidence type="ECO:0000256" key="8">
    <source>
        <dbReference type="ARBA" id="ARBA00022679"/>
    </source>
</evidence>
<organism evidence="19 20">
    <name type="scientific">Coniella lustricola</name>
    <dbReference type="NCBI Taxonomy" id="2025994"/>
    <lineage>
        <taxon>Eukaryota</taxon>
        <taxon>Fungi</taxon>
        <taxon>Dikarya</taxon>
        <taxon>Ascomycota</taxon>
        <taxon>Pezizomycotina</taxon>
        <taxon>Sordariomycetes</taxon>
        <taxon>Sordariomycetidae</taxon>
        <taxon>Diaporthales</taxon>
        <taxon>Schizoparmaceae</taxon>
        <taxon>Coniella</taxon>
    </lineage>
</organism>
<keyword evidence="11 19" id="KW-0418">Kinase</keyword>
<comment type="subcellular location">
    <subcellularLocation>
        <location evidence="2">Cytoplasm</location>
    </subcellularLocation>
</comment>
<dbReference type="SUPFAM" id="SSF56112">
    <property type="entry name" value="Protein kinase-like (PK-like)"/>
    <property type="match status" value="1"/>
</dbReference>
<reference evidence="19 20" key="1">
    <citation type="journal article" date="2018" name="Mycol. Prog.">
        <title>Coniella lustricola, a new species from submerged detritus.</title>
        <authorList>
            <person name="Raudabaugh D.B."/>
            <person name="Iturriaga T."/>
            <person name="Carver A."/>
            <person name="Mondo S."/>
            <person name="Pangilinan J."/>
            <person name="Lipzen A."/>
            <person name="He G."/>
            <person name="Amirebrahimi M."/>
            <person name="Grigoriev I.V."/>
            <person name="Miller A.N."/>
        </authorList>
    </citation>
    <scope>NUCLEOTIDE SEQUENCE [LARGE SCALE GENOMIC DNA]</scope>
    <source>
        <strain evidence="19 20">B22-T-1</strain>
    </source>
</reference>
<dbReference type="CDD" id="cd06609">
    <property type="entry name" value="STKc_MST3_like"/>
    <property type="match status" value="1"/>
</dbReference>
<proteinExistence type="inferred from homology"/>
<feature type="region of interest" description="Disordered" evidence="17">
    <location>
        <begin position="618"/>
        <end position="698"/>
    </location>
</feature>
<keyword evidence="20" id="KW-1185">Reference proteome</keyword>